<dbReference type="EMBL" id="JBBPBN010000001">
    <property type="protein sequence ID" value="KAK9046351.1"/>
    <property type="molecule type" value="Genomic_DNA"/>
</dbReference>
<proteinExistence type="predicted"/>
<keyword evidence="3" id="KW-1185">Reference proteome</keyword>
<gene>
    <name evidence="2" type="ORF">V6N11_052243</name>
</gene>
<feature type="domain" description="Reverse transcriptase zinc-binding" evidence="1">
    <location>
        <begin position="25"/>
        <end position="110"/>
    </location>
</feature>
<protein>
    <recommendedName>
        <fullName evidence="1">Reverse transcriptase zinc-binding domain-containing protein</fullName>
    </recommendedName>
</protein>
<reference evidence="2 3" key="1">
    <citation type="journal article" date="2024" name="G3 (Bethesda)">
        <title>Genome assembly of Hibiscus sabdariffa L. provides insights into metabolisms of medicinal natural products.</title>
        <authorList>
            <person name="Kim T."/>
        </authorList>
    </citation>
    <scope>NUCLEOTIDE SEQUENCE [LARGE SCALE GENOMIC DNA]</scope>
    <source>
        <strain evidence="2">TK-2024</strain>
        <tissue evidence="2">Old leaves</tissue>
    </source>
</reference>
<dbReference type="Pfam" id="PF13966">
    <property type="entry name" value="zf-RVT"/>
    <property type="match status" value="1"/>
</dbReference>
<dbReference type="Proteomes" id="UP001396334">
    <property type="component" value="Unassembled WGS sequence"/>
</dbReference>
<evidence type="ECO:0000313" key="3">
    <source>
        <dbReference type="Proteomes" id="UP001396334"/>
    </source>
</evidence>
<name>A0ABR2U9I7_9ROSI</name>
<organism evidence="2 3">
    <name type="scientific">Hibiscus sabdariffa</name>
    <name type="common">roselle</name>
    <dbReference type="NCBI Taxonomy" id="183260"/>
    <lineage>
        <taxon>Eukaryota</taxon>
        <taxon>Viridiplantae</taxon>
        <taxon>Streptophyta</taxon>
        <taxon>Embryophyta</taxon>
        <taxon>Tracheophyta</taxon>
        <taxon>Spermatophyta</taxon>
        <taxon>Magnoliopsida</taxon>
        <taxon>eudicotyledons</taxon>
        <taxon>Gunneridae</taxon>
        <taxon>Pentapetalae</taxon>
        <taxon>rosids</taxon>
        <taxon>malvids</taxon>
        <taxon>Malvales</taxon>
        <taxon>Malvaceae</taxon>
        <taxon>Malvoideae</taxon>
        <taxon>Hibiscus</taxon>
    </lineage>
</organism>
<evidence type="ECO:0000313" key="2">
    <source>
        <dbReference type="EMBL" id="KAK9046351.1"/>
    </source>
</evidence>
<accession>A0ABR2U9I7</accession>
<evidence type="ECO:0000259" key="1">
    <source>
        <dbReference type="Pfam" id="PF13966"/>
    </source>
</evidence>
<comment type="caution">
    <text evidence="2">The sequence shown here is derived from an EMBL/GenBank/DDBJ whole genome shotgun (WGS) entry which is preliminary data.</text>
</comment>
<dbReference type="InterPro" id="IPR026960">
    <property type="entry name" value="RVT-Znf"/>
</dbReference>
<sequence>MNIPASSATSGSDLCIWSCDKHGHFSVKSAYKQLVHDSWDGKDMQWKLLWHLHIPKRMYFLWLASNGKLLTNLNGFIHNLTDDPVYTVCGTSKELILHVLRDCDSAANLWLSGT</sequence>